<evidence type="ECO:0000313" key="15">
    <source>
        <dbReference type="EMBL" id="KAJ0964137.1"/>
    </source>
</evidence>
<evidence type="ECO:0000256" key="7">
    <source>
        <dbReference type="ARBA" id="ARBA00023163"/>
    </source>
</evidence>
<feature type="region of interest" description="Disordered" evidence="12">
    <location>
        <begin position="68"/>
        <end position="120"/>
    </location>
</feature>
<feature type="compositionally biased region" description="Basic and acidic residues" evidence="12">
    <location>
        <begin position="82"/>
        <end position="92"/>
    </location>
</feature>
<dbReference type="SMART" id="SM00234">
    <property type="entry name" value="START"/>
    <property type="match status" value="1"/>
</dbReference>
<dbReference type="InterPro" id="IPR002913">
    <property type="entry name" value="START_lipid-bd_dom"/>
</dbReference>
<dbReference type="OrthoDB" id="6159439at2759"/>
<evidence type="ECO:0000256" key="8">
    <source>
        <dbReference type="ARBA" id="ARBA00023242"/>
    </source>
</evidence>
<comment type="caution">
    <text evidence="15">The sequence shown here is derived from an EMBL/GenBank/DDBJ whole genome shotgun (WGS) entry which is preliminary data.</text>
</comment>
<sequence length="824" mass="88272">MSFGGLFEGGAGARVVAEIPFTGPAMPGGAISQTRLVSGFSSPGLSLALQPNVDGQMAAIGAGGVGVGSGNGGHSDSLTKNNSKEDENESRSGSDNLEGGSGDDLEQENPRKKKRYHRHTPQQIQELEALFKECPHPDEKQRLELSKRLCLESRQVKFWFQNRRTQMKTQIERHENTILRQENDKLRAENMSIRDAMRNPICNNCGGPGMLGDVSLEEQHLRIENARLKDELDRVCALAGKFLGRPMSSLANPVSSPAITNASLELGVGSNGFTGLTSVAPTLPAVPDFLPVVSSPLGSVVSASARTTVSAMGRIDRSLERSMFLELALSAMDELVKMAQMDEPLWFPSLDGAKDALNYEEYQRAFPRFIGMKPAGFVSEASRETGIVIINSLAIVETLMDPTRWADMFPCVIARASTTDIISSGMGGTRNGALQLMHAELQVLSPLVPIREVNFLRFCKQHAEGIWAVVDVSIDAIRENPSTGVSYMNCRRLPSGCLVQDMPNGYSKVTWVEHAEYDESGVHQLFRPLLRSGTGLGALRWLSTLQRQCECLAILMSSSVPARDHTAITPSGRRSMLKLAQRMTGSFCTGVCASTAHKWSKLCAPGIGEDVRVMTRQSVDDPGEPPGVVLSAATSVWLPASPHRVFDFLRDERLRSEWDILSNGGPMQEMAHIAKGQDHGNAVSLLRASAGNANQSSMLILQETCTDASGSLVVYAPVDIPAMHVVMNGGDSAYVALLPSGFAIVPDGPGNHVNGNGNGAAGAGAGAGSSPTRVVDGGSLLTVAFQILVNSLPTAKLTVESVETVNNLISCTVQKIKAALQCES</sequence>
<accession>A0A9D5C134</accession>
<name>A0A9D5C134_9LILI</name>
<keyword evidence="3" id="KW-0805">Transcription regulation</keyword>
<dbReference type="PROSITE" id="PS00027">
    <property type="entry name" value="HOMEOBOX_1"/>
    <property type="match status" value="1"/>
</dbReference>
<dbReference type="SUPFAM" id="SSF55961">
    <property type="entry name" value="Bet v1-like"/>
    <property type="match status" value="2"/>
</dbReference>
<reference evidence="15" key="2">
    <citation type="journal article" date="2022" name="Hortic Res">
        <title>The genome of Dioscorea zingiberensis sheds light on the biosynthesis, origin and evolution of the medicinally important diosgenin saponins.</title>
        <authorList>
            <person name="Li Y."/>
            <person name="Tan C."/>
            <person name="Li Z."/>
            <person name="Guo J."/>
            <person name="Li S."/>
            <person name="Chen X."/>
            <person name="Wang C."/>
            <person name="Dai X."/>
            <person name="Yang H."/>
            <person name="Song W."/>
            <person name="Hou L."/>
            <person name="Xu J."/>
            <person name="Tong Z."/>
            <person name="Xu A."/>
            <person name="Yuan X."/>
            <person name="Wang W."/>
            <person name="Yang Q."/>
            <person name="Chen L."/>
            <person name="Sun Z."/>
            <person name="Wang K."/>
            <person name="Pan B."/>
            <person name="Chen J."/>
            <person name="Bao Y."/>
            <person name="Liu F."/>
            <person name="Qi X."/>
            <person name="Gang D.R."/>
            <person name="Wen J."/>
            <person name="Li J."/>
        </authorList>
    </citation>
    <scope>NUCLEOTIDE SEQUENCE</scope>
    <source>
        <strain evidence="15">Dzin_1.0</strain>
    </source>
</reference>
<dbReference type="GO" id="GO:0005634">
    <property type="term" value="C:nucleus"/>
    <property type="evidence" value="ECO:0007669"/>
    <property type="project" value="UniProtKB-SubCell"/>
</dbReference>
<evidence type="ECO:0000256" key="2">
    <source>
        <dbReference type="ARBA" id="ARBA00006789"/>
    </source>
</evidence>
<comment type="similarity">
    <text evidence="2">Belongs to the HD-ZIP homeobox family. Class IV subfamily.</text>
</comment>
<feature type="compositionally biased region" description="Basic residues" evidence="12">
    <location>
        <begin position="111"/>
        <end position="120"/>
    </location>
</feature>
<dbReference type="CDD" id="cd00086">
    <property type="entry name" value="homeodomain"/>
    <property type="match status" value="1"/>
</dbReference>
<dbReference type="EMBL" id="JAGGNH010000009">
    <property type="protein sequence ID" value="KAJ0964137.1"/>
    <property type="molecule type" value="Genomic_DNA"/>
</dbReference>
<evidence type="ECO:0000256" key="3">
    <source>
        <dbReference type="ARBA" id="ARBA00023015"/>
    </source>
</evidence>
<feature type="domain" description="Homeobox" evidence="13">
    <location>
        <begin position="110"/>
        <end position="170"/>
    </location>
</feature>
<keyword evidence="8 9" id="KW-0539">Nucleus</keyword>
<dbReference type="GO" id="GO:0000981">
    <property type="term" value="F:DNA-binding transcription factor activity, RNA polymerase II-specific"/>
    <property type="evidence" value="ECO:0007669"/>
    <property type="project" value="InterPro"/>
</dbReference>
<dbReference type="CDD" id="cd08875">
    <property type="entry name" value="START_ArGLABRA2_like"/>
    <property type="match status" value="1"/>
</dbReference>
<dbReference type="PANTHER" id="PTHR45654:SF5">
    <property type="entry name" value="HOMEOBOX-LEUCINE ZIPPER PROTEIN ANTHOCYANINLESS 2-RELATED"/>
    <property type="match status" value="1"/>
</dbReference>
<dbReference type="InterPro" id="IPR001356">
    <property type="entry name" value="HD"/>
</dbReference>
<dbReference type="PROSITE" id="PS50848">
    <property type="entry name" value="START"/>
    <property type="match status" value="1"/>
</dbReference>
<dbReference type="SUPFAM" id="SSF46689">
    <property type="entry name" value="Homeodomain-like"/>
    <property type="match status" value="1"/>
</dbReference>
<dbReference type="PANTHER" id="PTHR45654">
    <property type="entry name" value="HOMEOBOX-LEUCINE ZIPPER PROTEIN MERISTEM L1"/>
    <property type="match status" value="1"/>
</dbReference>
<dbReference type="SMART" id="SM00389">
    <property type="entry name" value="HOX"/>
    <property type="match status" value="1"/>
</dbReference>
<keyword evidence="16" id="KW-1185">Reference proteome</keyword>
<keyword evidence="6 9" id="KW-0371">Homeobox</keyword>
<evidence type="ECO:0000256" key="12">
    <source>
        <dbReference type="SAM" id="MobiDB-lite"/>
    </source>
</evidence>
<evidence type="ECO:0000313" key="16">
    <source>
        <dbReference type="Proteomes" id="UP001085076"/>
    </source>
</evidence>
<protein>
    <submittedName>
        <fullName evidence="15">Uncharacterized protein</fullName>
    </submittedName>
</protein>
<dbReference type="Proteomes" id="UP001085076">
    <property type="component" value="Miscellaneous, Linkage group lg09"/>
</dbReference>
<reference evidence="15" key="1">
    <citation type="submission" date="2021-03" db="EMBL/GenBank/DDBJ databases">
        <authorList>
            <person name="Li Z."/>
            <person name="Yang C."/>
        </authorList>
    </citation>
    <scope>NUCLEOTIDE SEQUENCE</scope>
    <source>
        <strain evidence="15">Dzin_1.0</strain>
        <tissue evidence="15">Leaf</tissue>
    </source>
</reference>
<dbReference type="InterPro" id="IPR042160">
    <property type="entry name" value="HD-Zip_IV"/>
</dbReference>
<keyword evidence="4 11" id="KW-0175">Coiled coil</keyword>
<evidence type="ECO:0000256" key="9">
    <source>
        <dbReference type="PROSITE-ProRule" id="PRU00108"/>
    </source>
</evidence>
<dbReference type="Pfam" id="PF00046">
    <property type="entry name" value="Homeodomain"/>
    <property type="match status" value="1"/>
</dbReference>
<dbReference type="InterPro" id="IPR017970">
    <property type="entry name" value="Homeobox_CS"/>
</dbReference>
<comment type="subcellular location">
    <subcellularLocation>
        <location evidence="1 9 10">Nucleus</location>
    </subcellularLocation>
</comment>
<proteinExistence type="inferred from homology"/>
<keyword evidence="7" id="KW-0804">Transcription</keyword>
<evidence type="ECO:0000256" key="5">
    <source>
        <dbReference type="ARBA" id="ARBA00023125"/>
    </source>
</evidence>
<feature type="domain" description="START" evidence="14">
    <location>
        <begin position="317"/>
        <end position="554"/>
    </location>
</feature>
<evidence type="ECO:0000259" key="14">
    <source>
        <dbReference type="PROSITE" id="PS50848"/>
    </source>
</evidence>
<gene>
    <name evidence="15" type="ORF">J5N97_029259</name>
</gene>
<evidence type="ECO:0000256" key="10">
    <source>
        <dbReference type="RuleBase" id="RU000682"/>
    </source>
</evidence>
<dbReference type="PROSITE" id="PS50071">
    <property type="entry name" value="HOMEOBOX_2"/>
    <property type="match status" value="1"/>
</dbReference>
<feature type="coiled-coil region" evidence="11">
    <location>
        <begin position="164"/>
        <end position="191"/>
    </location>
</feature>
<dbReference type="AlphaFoldDB" id="A0A9D5C134"/>
<dbReference type="Gene3D" id="1.10.10.60">
    <property type="entry name" value="Homeodomain-like"/>
    <property type="match status" value="1"/>
</dbReference>
<feature type="DNA-binding region" description="Homeobox" evidence="9">
    <location>
        <begin position="112"/>
        <end position="171"/>
    </location>
</feature>
<dbReference type="FunFam" id="1.10.10.60:FF:000229">
    <property type="entry name" value="Homeobox-leucine zipper protein HDG1"/>
    <property type="match status" value="1"/>
</dbReference>
<dbReference type="GO" id="GO:0003677">
    <property type="term" value="F:DNA binding"/>
    <property type="evidence" value="ECO:0007669"/>
    <property type="project" value="UniProtKB-UniRule"/>
</dbReference>
<evidence type="ECO:0000256" key="4">
    <source>
        <dbReference type="ARBA" id="ARBA00023054"/>
    </source>
</evidence>
<dbReference type="InterPro" id="IPR057993">
    <property type="entry name" value="HD-Zip_IV_C"/>
</dbReference>
<organism evidence="15 16">
    <name type="scientific">Dioscorea zingiberensis</name>
    <dbReference type="NCBI Taxonomy" id="325984"/>
    <lineage>
        <taxon>Eukaryota</taxon>
        <taxon>Viridiplantae</taxon>
        <taxon>Streptophyta</taxon>
        <taxon>Embryophyta</taxon>
        <taxon>Tracheophyta</taxon>
        <taxon>Spermatophyta</taxon>
        <taxon>Magnoliopsida</taxon>
        <taxon>Liliopsida</taxon>
        <taxon>Dioscoreales</taxon>
        <taxon>Dioscoreaceae</taxon>
        <taxon>Dioscorea</taxon>
    </lineage>
</organism>
<dbReference type="GO" id="GO:0008289">
    <property type="term" value="F:lipid binding"/>
    <property type="evidence" value="ECO:0007669"/>
    <property type="project" value="InterPro"/>
</dbReference>
<evidence type="ECO:0000259" key="13">
    <source>
        <dbReference type="PROSITE" id="PS50071"/>
    </source>
</evidence>
<dbReference type="Pfam" id="PF25797">
    <property type="entry name" value="PDF2_C"/>
    <property type="match status" value="1"/>
</dbReference>
<dbReference type="Pfam" id="PF01852">
    <property type="entry name" value="START"/>
    <property type="match status" value="1"/>
</dbReference>
<evidence type="ECO:0000256" key="11">
    <source>
        <dbReference type="SAM" id="Coils"/>
    </source>
</evidence>
<evidence type="ECO:0000256" key="6">
    <source>
        <dbReference type="ARBA" id="ARBA00023155"/>
    </source>
</evidence>
<dbReference type="InterPro" id="IPR009057">
    <property type="entry name" value="Homeodomain-like_sf"/>
</dbReference>
<evidence type="ECO:0000256" key="1">
    <source>
        <dbReference type="ARBA" id="ARBA00004123"/>
    </source>
</evidence>
<keyword evidence="5 9" id="KW-0238">DNA-binding</keyword>